<accession>A0A4R6FRK7</accession>
<reference evidence="2 3" key="1">
    <citation type="submission" date="2019-03" db="EMBL/GenBank/DDBJ databases">
        <title>Genomic Encyclopedia of Type Strains, Phase IV (KMG-IV): sequencing the most valuable type-strain genomes for metagenomic binning, comparative biology and taxonomic classification.</title>
        <authorList>
            <person name="Goeker M."/>
        </authorList>
    </citation>
    <scope>NUCLEOTIDE SEQUENCE [LARGE SCALE GENOMIC DNA]</scope>
    <source>
        <strain evidence="2 3">DSM 25059</strain>
    </source>
</reference>
<dbReference type="EMBL" id="SNWD01000003">
    <property type="protein sequence ID" value="TDN84371.1"/>
    <property type="molecule type" value="Genomic_DNA"/>
</dbReference>
<organism evidence="2 3">
    <name type="scientific">Stakelama pacifica</name>
    <dbReference type="NCBI Taxonomy" id="517720"/>
    <lineage>
        <taxon>Bacteria</taxon>
        <taxon>Pseudomonadati</taxon>
        <taxon>Pseudomonadota</taxon>
        <taxon>Alphaproteobacteria</taxon>
        <taxon>Sphingomonadales</taxon>
        <taxon>Sphingomonadaceae</taxon>
        <taxon>Stakelama</taxon>
    </lineage>
</organism>
<keyword evidence="3" id="KW-1185">Reference proteome</keyword>
<dbReference type="Proteomes" id="UP000295493">
    <property type="component" value="Unassembled WGS sequence"/>
</dbReference>
<name>A0A4R6FRK7_9SPHN</name>
<dbReference type="AlphaFoldDB" id="A0A4R6FRK7"/>
<feature type="transmembrane region" description="Helical" evidence="1">
    <location>
        <begin position="26"/>
        <end position="46"/>
    </location>
</feature>
<keyword evidence="1" id="KW-0812">Transmembrane</keyword>
<sequence>MPFYSMDELSAWQIVVSCNFASLGDAGLIVFAYVIASLAANGCYWLRSPKQRSLTVFLGTGQIVPFALKFVALRVPWGWNYPERMLILLGIGVILPIMWGVVPLLAVGLTACSLREPPVDQ</sequence>
<gene>
    <name evidence="2" type="ORF">EV664_10310</name>
</gene>
<keyword evidence="1" id="KW-0472">Membrane</keyword>
<evidence type="ECO:0000313" key="3">
    <source>
        <dbReference type="Proteomes" id="UP000295493"/>
    </source>
</evidence>
<protein>
    <submittedName>
        <fullName evidence="2">Uncharacterized protein</fullName>
    </submittedName>
</protein>
<proteinExistence type="predicted"/>
<evidence type="ECO:0000256" key="1">
    <source>
        <dbReference type="SAM" id="Phobius"/>
    </source>
</evidence>
<dbReference type="OrthoDB" id="7594268at2"/>
<feature type="transmembrane region" description="Helical" evidence="1">
    <location>
        <begin position="85"/>
        <end position="107"/>
    </location>
</feature>
<evidence type="ECO:0000313" key="2">
    <source>
        <dbReference type="EMBL" id="TDN84371.1"/>
    </source>
</evidence>
<keyword evidence="1" id="KW-1133">Transmembrane helix</keyword>
<dbReference type="RefSeq" id="WP_133494784.1">
    <property type="nucleotide sequence ID" value="NZ_BMLU01000003.1"/>
</dbReference>
<comment type="caution">
    <text evidence="2">The sequence shown here is derived from an EMBL/GenBank/DDBJ whole genome shotgun (WGS) entry which is preliminary data.</text>
</comment>
<feature type="transmembrane region" description="Helical" evidence="1">
    <location>
        <begin position="53"/>
        <end position="73"/>
    </location>
</feature>